<protein>
    <submittedName>
        <fullName evidence="1">Uncharacterized protein</fullName>
    </submittedName>
</protein>
<feature type="non-terminal residue" evidence="1">
    <location>
        <position position="1"/>
    </location>
</feature>
<accession>A0AAV0NYS4</accession>
<organism evidence="1 2">
    <name type="scientific">Linum tenue</name>
    <dbReference type="NCBI Taxonomy" id="586396"/>
    <lineage>
        <taxon>Eukaryota</taxon>
        <taxon>Viridiplantae</taxon>
        <taxon>Streptophyta</taxon>
        <taxon>Embryophyta</taxon>
        <taxon>Tracheophyta</taxon>
        <taxon>Spermatophyta</taxon>
        <taxon>Magnoliopsida</taxon>
        <taxon>eudicotyledons</taxon>
        <taxon>Gunneridae</taxon>
        <taxon>Pentapetalae</taxon>
        <taxon>rosids</taxon>
        <taxon>fabids</taxon>
        <taxon>Malpighiales</taxon>
        <taxon>Linaceae</taxon>
        <taxon>Linum</taxon>
    </lineage>
</organism>
<name>A0AAV0NYS4_9ROSI</name>
<gene>
    <name evidence="1" type="ORF">LITE_LOCUS35910</name>
</gene>
<dbReference type="AlphaFoldDB" id="A0AAV0NYS4"/>
<evidence type="ECO:0000313" key="2">
    <source>
        <dbReference type="Proteomes" id="UP001154282"/>
    </source>
</evidence>
<proteinExistence type="predicted"/>
<evidence type="ECO:0000313" key="1">
    <source>
        <dbReference type="EMBL" id="CAI0463824.1"/>
    </source>
</evidence>
<dbReference type="Proteomes" id="UP001154282">
    <property type="component" value="Unassembled WGS sequence"/>
</dbReference>
<reference evidence="1" key="1">
    <citation type="submission" date="2022-08" db="EMBL/GenBank/DDBJ databases">
        <authorList>
            <person name="Gutierrez-Valencia J."/>
        </authorList>
    </citation>
    <scope>NUCLEOTIDE SEQUENCE</scope>
</reference>
<dbReference type="EMBL" id="CAMGYJ010000008">
    <property type="protein sequence ID" value="CAI0463824.1"/>
    <property type="molecule type" value="Genomic_DNA"/>
</dbReference>
<sequence length="79" mass="9233">FRNSRIEVLADKTNQASNFNTRGKRLVWVEQHYEIKGDGFDLEVCKSRISIQDQTQALVLKKTPRSNFELNPMITCLYK</sequence>
<feature type="non-terminal residue" evidence="1">
    <location>
        <position position="79"/>
    </location>
</feature>
<keyword evidence="2" id="KW-1185">Reference proteome</keyword>
<comment type="caution">
    <text evidence="1">The sequence shown here is derived from an EMBL/GenBank/DDBJ whole genome shotgun (WGS) entry which is preliminary data.</text>
</comment>